<evidence type="ECO:0000259" key="2">
    <source>
        <dbReference type="Pfam" id="PF04892"/>
    </source>
</evidence>
<keyword evidence="1" id="KW-0812">Transmembrane</keyword>
<organism evidence="3 4">
    <name type="scientific">Fibrobacter succinogenes</name>
    <name type="common">Bacteroides succinogenes</name>
    <dbReference type="NCBI Taxonomy" id="833"/>
    <lineage>
        <taxon>Bacteria</taxon>
        <taxon>Pseudomonadati</taxon>
        <taxon>Fibrobacterota</taxon>
        <taxon>Fibrobacteria</taxon>
        <taxon>Fibrobacterales</taxon>
        <taxon>Fibrobacteraceae</taxon>
        <taxon>Fibrobacter</taxon>
    </lineage>
</organism>
<name>A0A380RYA3_FIBSU</name>
<dbReference type="NCBIfam" id="NF037970">
    <property type="entry name" value="vanZ_1"/>
    <property type="match status" value="1"/>
</dbReference>
<protein>
    <submittedName>
        <fullName evidence="3">VanZ like family protein</fullName>
    </submittedName>
</protein>
<dbReference type="PANTHER" id="PTHR28008:SF1">
    <property type="entry name" value="DOMAIN PROTEIN, PUTATIVE (AFU_ORTHOLOGUE AFUA_3G10980)-RELATED"/>
    <property type="match status" value="1"/>
</dbReference>
<keyword evidence="1" id="KW-0472">Membrane</keyword>
<gene>
    <name evidence="3" type="ORF">SAMN05661053_1096</name>
</gene>
<evidence type="ECO:0000313" key="3">
    <source>
        <dbReference type="EMBL" id="SUQ19852.1"/>
    </source>
</evidence>
<dbReference type="AlphaFoldDB" id="A0A380RYA3"/>
<feature type="transmembrane region" description="Helical" evidence="1">
    <location>
        <begin position="69"/>
        <end position="86"/>
    </location>
</feature>
<reference evidence="3 4" key="1">
    <citation type="submission" date="2017-08" db="EMBL/GenBank/DDBJ databases">
        <authorList>
            <person name="de Groot N.N."/>
        </authorList>
    </citation>
    <scope>NUCLEOTIDE SEQUENCE [LARGE SCALE GENOMIC DNA]</scope>
    <source>
        <strain evidence="3 4">HM2</strain>
    </source>
</reference>
<keyword evidence="1" id="KW-1133">Transmembrane helix</keyword>
<feature type="domain" description="VanZ-like" evidence="2">
    <location>
        <begin position="34"/>
        <end position="123"/>
    </location>
</feature>
<dbReference type="PANTHER" id="PTHR28008">
    <property type="entry name" value="DOMAIN PROTEIN, PUTATIVE (AFU_ORTHOLOGUE AFUA_3G10980)-RELATED"/>
    <property type="match status" value="1"/>
</dbReference>
<evidence type="ECO:0000256" key="1">
    <source>
        <dbReference type="SAM" id="Phobius"/>
    </source>
</evidence>
<evidence type="ECO:0000313" key="4">
    <source>
        <dbReference type="Proteomes" id="UP000255423"/>
    </source>
</evidence>
<proteinExistence type="predicted"/>
<dbReference type="EMBL" id="UHJL01000001">
    <property type="protein sequence ID" value="SUQ19852.1"/>
    <property type="molecule type" value="Genomic_DNA"/>
</dbReference>
<accession>A0A380RYA3</accession>
<sequence>MFESLFDKYPFFRKVPAILCMAIIFKISSMTSYELEDFPYVWDKLAHTCEYATLAGCFCMWWARGEWSIKPWLKVLIVMAIALAYGCTDEYHQSFVEGRDCSGYDLIADALGGFIGGAVYVLVVKILNKYDPLVK</sequence>
<dbReference type="RefSeq" id="WP_109572371.1">
    <property type="nucleotide sequence ID" value="NZ_UHJL01000001.1"/>
</dbReference>
<dbReference type="InterPro" id="IPR006976">
    <property type="entry name" value="VanZ-like"/>
</dbReference>
<feature type="transmembrane region" description="Helical" evidence="1">
    <location>
        <begin position="106"/>
        <end position="127"/>
    </location>
</feature>
<dbReference type="Proteomes" id="UP000255423">
    <property type="component" value="Unassembled WGS sequence"/>
</dbReference>
<dbReference type="Pfam" id="PF04892">
    <property type="entry name" value="VanZ"/>
    <property type="match status" value="1"/>
</dbReference>